<dbReference type="Proteomes" id="UP001058974">
    <property type="component" value="Chromosome 1"/>
</dbReference>
<dbReference type="Pfam" id="PF00112">
    <property type="entry name" value="Peptidase_C1"/>
    <property type="match status" value="1"/>
</dbReference>
<dbReference type="Gramene" id="Psat01G0528800-T1">
    <property type="protein sequence ID" value="KAI5447781.1"/>
    <property type="gene ID" value="KIW84_015288"/>
</dbReference>
<feature type="domain" description="Peptidase C1A papain C-terminal" evidence="8">
    <location>
        <begin position="156"/>
        <end position="372"/>
    </location>
</feature>
<dbReference type="CDD" id="cd02248">
    <property type="entry name" value="Peptidase_C1A"/>
    <property type="match status" value="1"/>
</dbReference>
<dbReference type="GO" id="GO:0008234">
    <property type="term" value="F:cysteine-type peptidase activity"/>
    <property type="evidence" value="ECO:0007669"/>
    <property type="project" value="UniProtKB-KW"/>
</dbReference>
<evidence type="ECO:0000256" key="2">
    <source>
        <dbReference type="ARBA" id="ARBA00022670"/>
    </source>
</evidence>
<dbReference type="SUPFAM" id="SSF54001">
    <property type="entry name" value="Cysteine proteinases"/>
    <property type="match status" value="1"/>
</dbReference>
<dbReference type="InterPro" id="IPR013201">
    <property type="entry name" value="Prot_inhib_I29"/>
</dbReference>
<sequence length="375" mass="42296">MRISYTSNSIRFFIIFTVFLFIYFSFLKKKTNHDFNISSHFEIPTNKYSSILGPKLDKLPNQDDAKKLFQLWKKEHGRVYRDQEEAEKKFEIFVTNLKYITKSNAKRESPHSALLGLTKFADLSLKEFKEKYMTMNTNTMNIVNNDDVHDLTCSNPPQSWDWRKEKAVTSVKSQGTCGSCASFSAVGAIEGIVAIVTGKLLDLSAQELVDCVGNGCTGVYVYQALQWVFNNKGVALDSKYPYTGVVAPCKASTIPNSATSKIDSFYHVDKSEKALLCAVAKQPISICIYAATEEFQHYYNGILVGKGCPVDSTEINHCMLIVGYATQEGQDYWIVKNSYGTIWGMDGYMFIKRNTDKKYGVCAINAWGTYPNKNK</sequence>
<dbReference type="PROSITE" id="PS00639">
    <property type="entry name" value="THIOL_PROTEASE_HIS"/>
    <property type="match status" value="1"/>
</dbReference>
<dbReference type="InterPro" id="IPR039417">
    <property type="entry name" value="Peptidase_C1A_papain-like"/>
</dbReference>
<dbReference type="InterPro" id="IPR000668">
    <property type="entry name" value="Peptidase_C1A_C"/>
</dbReference>
<keyword evidence="4" id="KW-0788">Thiol protease</keyword>
<comment type="caution">
    <text evidence="10">The sequence shown here is derived from an EMBL/GenBank/DDBJ whole genome shotgun (WGS) entry which is preliminary data.</text>
</comment>
<name>A0A9D5H0F2_PEA</name>
<evidence type="ECO:0000256" key="3">
    <source>
        <dbReference type="ARBA" id="ARBA00022801"/>
    </source>
</evidence>
<evidence type="ECO:0000256" key="5">
    <source>
        <dbReference type="ARBA" id="ARBA00023157"/>
    </source>
</evidence>
<dbReference type="SMART" id="SM00848">
    <property type="entry name" value="Inhibitor_I29"/>
    <property type="match status" value="1"/>
</dbReference>
<dbReference type="PANTHER" id="PTHR12411">
    <property type="entry name" value="CYSTEINE PROTEASE FAMILY C1-RELATED"/>
    <property type="match status" value="1"/>
</dbReference>
<dbReference type="InterPro" id="IPR038765">
    <property type="entry name" value="Papain-like_cys_pep_sf"/>
</dbReference>
<keyword evidence="7" id="KW-1133">Transmembrane helix</keyword>
<evidence type="ECO:0000256" key="4">
    <source>
        <dbReference type="ARBA" id="ARBA00022807"/>
    </source>
</evidence>
<dbReference type="AlphaFoldDB" id="A0A9D5H0F2"/>
<feature type="domain" description="Cathepsin propeptide inhibitor" evidence="9">
    <location>
        <begin position="69"/>
        <end position="128"/>
    </location>
</feature>
<evidence type="ECO:0000313" key="11">
    <source>
        <dbReference type="Proteomes" id="UP001058974"/>
    </source>
</evidence>
<evidence type="ECO:0000256" key="7">
    <source>
        <dbReference type="SAM" id="Phobius"/>
    </source>
</evidence>
<dbReference type="PRINTS" id="PR00705">
    <property type="entry name" value="PAPAIN"/>
</dbReference>
<evidence type="ECO:0000256" key="6">
    <source>
        <dbReference type="ARBA" id="ARBA00023180"/>
    </source>
</evidence>
<dbReference type="InterPro" id="IPR025660">
    <property type="entry name" value="Pept_his_AS"/>
</dbReference>
<dbReference type="OrthoDB" id="498368at2759"/>
<feature type="transmembrane region" description="Helical" evidence="7">
    <location>
        <begin position="9"/>
        <end position="27"/>
    </location>
</feature>
<gene>
    <name evidence="10" type="ORF">KIW84_015288</name>
</gene>
<evidence type="ECO:0000259" key="8">
    <source>
        <dbReference type="SMART" id="SM00645"/>
    </source>
</evidence>
<dbReference type="GO" id="GO:0006508">
    <property type="term" value="P:proteolysis"/>
    <property type="evidence" value="ECO:0007669"/>
    <property type="project" value="UniProtKB-KW"/>
</dbReference>
<evidence type="ECO:0000256" key="1">
    <source>
        <dbReference type="ARBA" id="ARBA00008455"/>
    </source>
</evidence>
<dbReference type="EMBL" id="JAMSHJ010000001">
    <property type="protein sequence ID" value="KAI5447781.1"/>
    <property type="molecule type" value="Genomic_DNA"/>
</dbReference>
<evidence type="ECO:0000313" key="10">
    <source>
        <dbReference type="EMBL" id="KAI5447781.1"/>
    </source>
</evidence>
<keyword evidence="7" id="KW-0472">Membrane</keyword>
<organism evidence="10 11">
    <name type="scientific">Pisum sativum</name>
    <name type="common">Garden pea</name>
    <name type="synonym">Lathyrus oleraceus</name>
    <dbReference type="NCBI Taxonomy" id="3888"/>
    <lineage>
        <taxon>Eukaryota</taxon>
        <taxon>Viridiplantae</taxon>
        <taxon>Streptophyta</taxon>
        <taxon>Embryophyta</taxon>
        <taxon>Tracheophyta</taxon>
        <taxon>Spermatophyta</taxon>
        <taxon>Magnoliopsida</taxon>
        <taxon>eudicotyledons</taxon>
        <taxon>Gunneridae</taxon>
        <taxon>Pentapetalae</taxon>
        <taxon>rosids</taxon>
        <taxon>fabids</taxon>
        <taxon>Fabales</taxon>
        <taxon>Fabaceae</taxon>
        <taxon>Papilionoideae</taxon>
        <taxon>50 kb inversion clade</taxon>
        <taxon>NPAAA clade</taxon>
        <taxon>Hologalegina</taxon>
        <taxon>IRL clade</taxon>
        <taxon>Fabeae</taxon>
        <taxon>Lathyrus</taxon>
    </lineage>
</organism>
<dbReference type="Gene3D" id="3.90.70.10">
    <property type="entry name" value="Cysteine proteinases"/>
    <property type="match status" value="1"/>
</dbReference>
<dbReference type="FunFam" id="3.90.70.10:FF:000332">
    <property type="entry name" value="Cathepsin L1"/>
    <property type="match status" value="1"/>
</dbReference>
<keyword evidence="5" id="KW-1015">Disulfide bond</keyword>
<keyword evidence="3" id="KW-0378">Hydrolase</keyword>
<dbReference type="SMART" id="SM00645">
    <property type="entry name" value="Pept_C1"/>
    <property type="match status" value="1"/>
</dbReference>
<keyword evidence="7" id="KW-0812">Transmembrane</keyword>
<dbReference type="Pfam" id="PF08246">
    <property type="entry name" value="Inhibitor_I29"/>
    <property type="match status" value="1"/>
</dbReference>
<keyword evidence="2" id="KW-0645">Protease</keyword>
<keyword evidence="6" id="KW-0325">Glycoprotein</keyword>
<accession>A0A9D5H0F2</accession>
<keyword evidence="11" id="KW-1185">Reference proteome</keyword>
<evidence type="ECO:0000259" key="9">
    <source>
        <dbReference type="SMART" id="SM00848"/>
    </source>
</evidence>
<reference evidence="10 11" key="1">
    <citation type="journal article" date="2022" name="Nat. Genet.">
        <title>Improved pea reference genome and pan-genome highlight genomic features and evolutionary characteristics.</title>
        <authorList>
            <person name="Yang T."/>
            <person name="Liu R."/>
            <person name="Luo Y."/>
            <person name="Hu S."/>
            <person name="Wang D."/>
            <person name="Wang C."/>
            <person name="Pandey M.K."/>
            <person name="Ge S."/>
            <person name="Xu Q."/>
            <person name="Li N."/>
            <person name="Li G."/>
            <person name="Huang Y."/>
            <person name="Saxena R.K."/>
            <person name="Ji Y."/>
            <person name="Li M."/>
            <person name="Yan X."/>
            <person name="He Y."/>
            <person name="Liu Y."/>
            <person name="Wang X."/>
            <person name="Xiang C."/>
            <person name="Varshney R.K."/>
            <person name="Ding H."/>
            <person name="Gao S."/>
            <person name="Zong X."/>
        </authorList>
    </citation>
    <scope>NUCLEOTIDE SEQUENCE [LARGE SCALE GENOMIC DNA]</scope>
    <source>
        <strain evidence="10 11">cv. Zhongwan 6</strain>
    </source>
</reference>
<protein>
    <submittedName>
        <fullName evidence="10">Uncharacterized protein</fullName>
    </submittedName>
</protein>
<dbReference type="InterPro" id="IPR013128">
    <property type="entry name" value="Peptidase_C1A"/>
</dbReference>
<comment type="similarity">
    <text evidence="1">Belongs to the peptidase C1 family.</text>
</comment>
<proteinExistence type="inferred from homology"/>